<evidence type="ECO:0000313" key="2">
    <source>
        <dbReference type="Proteomes" id="UP000185944"/>
    </source>
</evidence>
<accession>A0A177EHS7</accession>
<evidence type="ECO:0000313" key="1">
    <source>
        <dbReference type="EMBL" id="OAG31533.1"/>
    </source>
</evidence>
<reference evidence="1 2" key="1">
    <citation type="submission" date="2016-02" db="EMBL/GenBank/DDBJ databases">
        <title>Discovery of a natural microsporidian pathogen with a broad tissue tropism in Caenorhabditis elegans.</title>
        <authorList>
            <person name="Luallen R.J."/>
            <person name="Reinke A.W."/>
            <person name="Tong L."/>
            <person name="Botts M.R."/>
            <person name="Felix M.-A."/>
            <person name="Troemel E.R."/>
        </authorList>
    </citation>
    <scope>NUCLEOTIDE SEQUENCE [LARGE SCALE GENOMIC DNA]</scope>
    <source>
        <strain evidence="1 2">JUm2807</strain>
    </source>
</reference>
<comment type="caution">
    <text evidence="1">The sequence shown here is derived from an EMBL/GenBank/DDBJ whole genome shotgun (WGS) entry which is preliminary data.</text>
</comment>
<dbReference type="Proteomes" id="UP000185944">
    <property type="component" value="Unassembled WGS sequence"/>
</dbReference>
<proteinExistence type="predicted"/>
<dbReference type="RefSeq" id="XP_067545134.1">
    <property type="nucleotide sequence ID" value="XM_067687426.1"/>
</dbReference>
<dbReference type="OrthoDB" id="2194379at2759"/>
<gene>
    <name evidence="1" type="ORF">NEDG_00008</name>
</gene>
<dbReference type="EMBL" id="LTDL01000014">
    <property type="protein sequence ID" value="OAG31533.1"/>
    <property type="molecule type" value="Genomic_DNA"/>
</dbReference>
<dbReference type="AlphaFoldDB" id="A0A177EHS7"/>
<protein>
    <submittedName>
        <fullName evidence="1">Uncharacterized protein</fullName>
    </submittedName>
</protein>
<dbReference type="VEuPathDB" id="MicrosporidiaDB:NEDG_00008"/>
<sequence length="134" mass="15543">MQERRKMHGEREKENITQSVVLEEENQNNKICEETSANDGSIQVFKNQKGEKTFKIRNLIGMIKNEQAALMDLVSVKHMHKEPHTHRTPRVSGRVTDNCMLCDKDLQEDTLTVFCSTCLIMEDEMSVTNIQKYL</sequence>
<keyword evidence="2" id="KW-1185">Reference proteome</keyword>
<dbReference type="GeneID" id="93646358"/>
<name>A0A177EHS7_9MICR</name>
<organism evidence="1 2">
    <name type="scientific">Nematocida displodere</name>
    <dbReference type="NCBI Taxonomy" id="1805483"/>
    <lineage>
        <taxon>Eukaryota</taxon>
        <taxon>Fungi</taxon>
        <taxon>Fungi incertae sedis</taxon>
        <taxon>Microsporidia</taxon>
        <taxon>Nematocida</taxon>
    </lineage>
</organism>